<dbReference type="GO" id="GO:0005096">
    <property type="term" value="F:GTPase activator activity"/>
    <property type="evidence" value="ECO:0007669"/>
    <property type="project" value="UniProtKB-KW"/>
</dbReference>
<evidence type="ECO:0000313" key="5">
    <source>
        <dbReference type="EnsemblMetazoa" id="Aqu2.1.43601_001"/>
    </source>
</evidence>
<dbReference type="OrthoDB" id="120976at2759"/>
<keyword evidence="1" id="KW-0343">GTPase activation</keyword>
<evidence type="ECO:0000256" key="4">
    <source>
        <dbReference type="SAM" id="MobiDB-lite"/>
    </source>
</evidence>
<name>A0A1X7VTC1_AMPQE</name>
<dbReference type="OMA" id="CKMDLWS"/>
<dbReference type="SUPFAM" id="SSF52047">
    <property type="entry name" value="RNI-like"/>
    <property type="match status" value="1"/>
</dbReference>
<dbReference type="GO" id="GO:0005634">
    <property type="term" value="C:nucleus"/>
    <property type="evidence" value="ECO:0007669"/>
    <property type="project" value="TreeGrafter"/>
</dbReference>
<keyword evidence="3" id="KW-0677">Repeat</keyword>
<organism evidence="5">
    <name type="scientific">Amphimedon queenslandica</name>
    <name type="common">Sponge</name>
    <dbReference type="NCBI Taxonomy" id="400682"/>
    <lineage>
        <taxon>Eukaryota</taxon>
        <taxon>Metazoa</taxon>
        <taxon>Porifera</taxon>
        <taxon>Demospongiae</taxon>
        <taxon>Heteroscleromorpha</taxon>
        <taxon>Haplosclerida</taxon>
        <taxon>Niphatidae</taxon>
        <taxon>Amphimedon</taxon>
    </lineage>
</organism>
<evidence type="ECO:0000256" key="3">
    <source>
        <dbReference type="ARBA" id="ARBA00022737"/>
    </source>
</evidence>
<dbReference type="EnsemblMetazoa" id="Aqu2.1.43601_001">
    <property type="protein sequence ID" value="Aqu2.1.43601_001"/>
    <property type="gene ID" value="Aqu2.1.43601"/>
</dbReference>
<dbReference type="GO" id="GO:0005829">
    <property type="term" value="C:cytosol"/>
    <property type="evidence" value="ECO:0007669"/>
    <property type="project" value="TreeGrafter"/>
</dbReference>
<dbReference type="InParanoid" id="A0A1X7VTC1"/>
<dbReference type="InterPro" id="IPR027038">
    <property type="entry name" value="RanGap"/>
</dbReference>
<dbReference type="AlphaFoldDB" id="A0A1X7VTC1"/>
<accession>A0A1X7VTC1</accession>
<feature type="compositionally biased region" description="Basic residues" evidence="4">
    <location>
        <begin position="34"/>
        <end position="50"/>
    </location>
</feature>
<dbReference type="Gene3D" id="3.80.10.10">
    <property type="entry name" value="Ribonuclease Inhibitor"/>
    <property type="match status" value="1"/>
</dbReference>
<dbReference type="Pfam" id="PF13516">
    <property type="entry name" value="LRR_6"/>
    <property type="match status" value="1"/>
</dbReference>
<dbReference type="PANTHER" id="PTHR24113:SF12">
    <property type="entry name" value="RAN GTPASE-ACTIVATING PROTEIN 1"/>
    <property type="match status" value="1"/>
</dbReference>
<dbReference type="STRING" id="400682.A0A1X7VTC1"/>
<dbReference type="SMART" id="SM00368">
    <property type="entry name" value="LRR_RI"/>
    <property type="match status" value="3"/>
</dbReference>
<protein>
    <submittedName>
        <fullName evidence="5">Uncharacterized protein</fullName>
    </submittedName>
</protein>
<proteinExistence type="predicted"/>
<sequence length="430" mass="46928">MRGRAVLAARPRSLGGAAHHNNIVKQQDKTDMPKKKKGGKKKGGKKGKKKGQNDEERLEMIKKTKDLLKLYTSTCAKEESSTGTYLVSSLKECIEEEKPLSKAILDPLASQRMTVAPSSSSKGVVAKKRSSPSVTGPATAPEVAPAVPAVASTMSPKIKLKPLLRCFGEVKYHYIRCLHLWYMPLAEEDLVSLALFMASPVGTQIRVLDLTGNYPTTWGIKRLSRSFVKSQLVHLTLDYNRLSADAVDVLCQNLKDCLTLLSLNLNYCHMTPECGEPLGLLISASQIRHLGIQGNTLQSRGVQALLSCLAVVAETSESMPLLGKLYLQDNEIDGCGRGGVFAPIMCMQILGRWLARSKSIEEVRLEGNLIGDAAARELMLTLQQRKEIGLPAIKVGLTNRMCTDVFSQLMELTGTAGGKKKGKGKKKKKK</sequence>
<dbReference type="GO" id="GO:0031267">
    <property type="term" value="F:small GTPase binding"/>
    <property type="evidence" value="ECO:0007669"/>
    <property type="project" value="TreeGrafter"/>
</dbReference>
<dbReference type="InterPro" id="IPR001611">
    <property type="entry name" value="Leu-rich_rpt"/>
</dbReference>
<reference evidence="5" key="1">
    <citation type="submission" date="2017-05" db="UniProtKB">
        <authorList>
            <consortium name="EnsemblMetazoa"/>
        </authorList>
    </citation>
    <scope>IDENTIFICATION</scope>
</reference>
<dbReference type="GO" id="GO:0048471">
    <property type="term" value="C:perinuclear region of cytoplasm"/>
    <property type="evidence" value="ECO:0007669"/>
    <property type="project" value="TreeGrafter"/>
</dbReference>
<dbReference type="eggNOG" id="ENOG502RX72">
    <property type="taxonomic scope" value="Eukaryota"/>
</dbReference>
<evidence type="ECO:0000256" key="2">
    <source>
        <dbReference type="ARBA" id="ARBA00022614"/>
    </source>
</evidence>
<feature type="region of interest" description="Disordered" evidence="4">
    <location>
        <begin position="119"/>
        <end position="141"/>
    </location>
</feature>
<feature type="region of interest" description="Disordered" evidence="4">
    <location>
        <begin position="1"/>
        <end position="57"/>
    </location>
</feature>
<evidence type="ECO:0000256" key="1">
    <source>
        <dbReference type="ARBA" id="ARBA00022468"/>
    </source>
</evidence>
<dbReference type="InterPro" id="IPR032675">
    <property type="entry name" value="LRR_dom_sf"/>
</dbReference>
<dbReference type="PANTHER" id="PTHR24113">
    <property type="entry name" value="RAN GTPASE-ACTIVATING PROTEIN 1"/>
    <property type="match status" value="1"/>
</dbReference>
<keyword evidence="2" id="KW-0433">Leucine-rich repeat</keyword>
<dbReference type="GO" id="GO:0006913">
    <property type="term" value="P:nucleocytoplasmic transport"/>
    <property type="evidence" value="ECO:0007669"/>
    <property type="project" value="TreeGrafter"/>
</dbReference>